<keyword evidence="2" id="KW-1185">Reference proteome</keyword>
<comment type="caution">
    <text evidence="1">The sequence shown here is derived from an EMBL/GenBank/DDBJ whole genome shotgun (WGS) entry which is preliminary data.</text>
</comment>
<sequence length="106" mass="12103">MPYWYEDGRGDGLEIDPKFALGLGEAVHHIYGGEVDWFGSWFMNTEDEELRLQKDMDVLAHGTTIGMLDSRSILLSIGWKDGEFVIKAYSSDRDEGDYEIPNKILK</sequence>
<organism evidence="1 2">
    <name type="scientific">Deinococcus knuensis</name>
    <dbReference type="NCBI Taxonomy" id="1837380"/>
    <lineage>
        <taxon>Bacteria</taxon>
        <taxon>Thermotogati</taxon>
        <taxon>Deinococcota</taxon>
        <taxon>Deinococci</taxon>
        <taxon>Deinococcales</taxon>
        <taxon>Deinococcaceae</taxon>
        <taxon>Deinococcus</taxon>
    </lineage>
</organism>
<evidence type="ECO:0000313" key="2">
    <source>
        <dbReference type="Proteomes" id="UP000620633"/>
    </source>
</evidence>
<accession>A0ABQ2T0F6</accession>
<dbReference type="EMBL" id="BMQO01000034">
    <property type="protein sequence ID" value="GGS42482.1"/>
    <property type="molecule type" value="Genomic_DNA"/>
</dbReference>
<evidence type="ECO:0000313" key="1">
    <source>
        <dbReference type="EMBL" id="GGS42482.1"/>
    </source>
</evidence>
<dbReference type="Proteomes" id="UP000620633">
    <property type="component" value="Unassembled WGS sequence"/>
</dbReference>
<protein>
    <submittedName>
        <fullName evidence="1">Uncharacterized protein</fullName>
    </submittedName>
</protein>
<proteinExistence type="predicted"/>
<name>A0ABQ2T0F6_9DEIO</name>
<reference evidence="2" key="1">
    <citation type="journal article" date="2019" name="Int. J. Syst. Evol. Microbiol.">
        <title>The Global Catalogue of Microorganisms (GCM) 10K type strain sequencing project: providing services to taxonomists for standard genome sequencing and annotation.</title>
        <authorList>
            <consortium name="The Broad Institute Genomics Platform"/>
            <consortium name="The Broad Institute Genome Sequencing Center for Infectious Disease"/>
            <person name="Wu L."/>
            <person name="Ma J."/>
        </authorList>
    </citation>
    <scope>NUCLEOTIDE SEQUENCE [LARGE SCALE GENOMIC DNA]</scope>
    <source>
        <strain evidence="2">JCM 31406</strain>
    </source>
</reference>
<gene>
    <name evidence="1" type="ORF">GCM10008961_37090</name>
</gene>